<dbReference type="InterPro" id="IPR027417">
    <property type="entry name" value="P-loop_NTPase"/>
</dbReference>
<gene>
    <name evidence="2" type="ORF">SHKM778_28670</name>
</gene>
<reference evidence="2" key="1">
    <citation type="submission" date="2024-06" db="EMBL/GenBank/DDBJ databases">
        <authorList>
            <consortium name="consrtm"/>
            <person name="Uemura M."/>
            <person name="Terahara T."/>
        </authorList>
    </citation>
    <scope>NUCLEOTIDE SEQUENCE</scope>
    <source>
        <strain evidence="2">KM77-8</strain>
    </source>
</reference>
<evidence type="ECO:0000259" key="1">
    <source>
        <dbReference type="Pfam" id="PF00005"/>
    </source>
</evidence>
<feature type="domain" description="ABC transporter" evidence="1">
    <location>
        <begin position="2"/>
        <end position="46"/>
    </location>
</feature>
<dbReference type="GO" id="GO:0016887">
    <property type="term" value="F:ATP hydrolysis activity"/>
    <property type="evidence" value="ECO:0007669"/>
    <property type="project" value="InterPro"/>
</dbReference>
<dbReference type="SUPFAM" id="SSF52540">
    <property type="entry name" value="P-loop containing nucleoside triphosphate hydrolases"/>
    <property type="match status" value="1"/>
</dbReference>
<proteinExistence type="predicted"/>
<dbReference type="AlphaFoldDB" id="A0AAT9HGD3"/>
<dbReference type="GO" id="GO:0005524">
    <property type="term" value="F:ATP binding"/>
    <property type="evidence" value="ECO:0007669"/>
    <property type="project" value="InterPro"/>
</dbReference>
<protein>
    <recommendedName>
        <fullName evidence="1">ABC transporter domain-containing protein</fullName>
    </recommendedName>
</protein>
<dbReference type="Pfam" id="PF00005">
    <property type="entry name" value="ABC_tran"/>
    <property type="match status" value="1"/>
</dbReference>
<dbReference type="EMBL" id="AP035768">
    <property type="protein sequence ID" value="BFO16479.1"/>
    <property type="molecule type" value="Genomic_DNA"/>
</dbReference>
<dbReference type="Gene3D" id="3.40.50.300">
    <property type="entry name" value="P-loop containing nucleotide triphosphate hydrolases"/>
    <property type="match status" value="1"/>
</dbReference>
<dbReference type="InterPro" id="IPR003439">
    <property type="entry name" value="ABC_transporter-like_ATP-bd"/>
</dbReference>
<sequence>MAVIGENGSGKSTLMKLLSRLNLATSGTFTQDGNIADLAPHTMWRQTSVVPPDFAGSLLLPLQAVPAATTSRAAMISPVLVACRFGLTCRCGSCRCPGARYVSPP</sequence>
<reference evidence="2" key="2">
    <citation type="submission" date="2024-07" db="EMBL/GenBank/DDBJ databases">
        <title>Streptomyces haneummycinica sp. nov., a new antibiotic-producing actinobacterium isolated from marine sediment.</title>
        <authorList>
            <person name="Uemura M."/>
            <person name="Hamada M."/>
            <person name="Hirano S."/>
            <person name="Kobayashi K."/>
            <person name="Ohshiro T."/>
            <person name="Kobayashi T."/>
            <person name="Terahara T."/>
        </authorList>
    </citation>
    <scope>NUCLEOTIDE SEQUENCE</scope>
    <source>
        <strain evidence="2">KM77-8</strain>
    </source>
</reference>
<organism evidence="2">
    <name type="scientific">Streptomyces haneummycinicus</name>
    <dbReference type="NCBI Taxonomy" id="3074435"/>
    <lineage>
        <taxon>Bacteria</taxon>
        <taxon>Bacillati</taxon>
        <taxon>Actinomycetota</taxon>
        <taxon>Actinomycetes</taxon>
        <taxon>Kitasatosporales</taxon>
        <taxon>Streptomycetaceae</taxon>
        <taxon>Streptomyces</taxon>
    </lineage>
</organism>
<accession>A0AAT9HGD3</accession>
<evidence type="ECO:0000313" key="2">
    <source>
        <dbReference type="EMBL" id="BFO16479.1"/>
    </source>
</evidence>
<name>A0AAT9HGD3_9ACTN</name>